<dbReference type="InterPro" id="IPR050111">
    <property type="entry name" value="C-type_lectin/snaclec_domain"/>
</dbReference>
<organism evidence="5 6">
    <name type="scientific">Anolis carolinensis</name>
    <name type="common">Green anole</name>
    <name type="synonym">American chameleon</name>
    <dbReference type="NCBI Taxonomy" id="28377"/>
    <lineage>
        <taxon>Eukaryota</taxon>
        <taxon>Metazoa</taxon>
        <taxon>Chordata</taxon>
        <taxon>Craniata</taxon>
        <taxon>Vertebrata</taxon>
        <taxon>Euteleostomi</taxon>
        <taxon>Lepidosauria</taxon>
        <taxon>Squamata</taxon>
        <taxon>Bifurcata</taxon>
        <taxon>Unidentata</taxon>
        <taxon>Episquamata</taxon>
        <taxon>Toxicofera</taxon>
        <taxon>Iguania</taxon>
        <taxon>Dactyloidae</taxon>
        <taxon>Anolis</taxon>
    </lineage>
</organism>
<evidence type="ECO:0000256" key="2">
    <source>
        <dbReference type="ARBA" id="ARBA00022525"/>
    </source>
</evidence>
<evidence type="ECO:0000256" key="3">
    <source>
        <dbReference type="ARBA" id="ARBA00023157"/>
    </source>
</evidence>
<dbReference type="SUPFAM" id="SSF56436">
    <property type="entry name" value="C-type lectin-like"/>
    <property type="match status" value="1"/>
</dbReference>
<dbReference type="InParanoid" id="A0A803TGW5"/>
<keyword evidence="6" id="KW-1185">Reference proteome</keyword>
<evidence type="ECO:0000256" key="1">
    <source>
        <dbReference type="ARBA" id="ARBA00004613"/>
    </source>
</evidence>
<keyword evidence="3" id="KW-1015">Disulfide bond</keyword>
<dbReference type="GO" id="GO:0005576">
    <property type="term" value="C:extracellular region"/>
    <property type="evidence" value="ECO:0007669"/>
    <property type="project" value="UniProtKB-SubCell"/>
</dbReference>
<reference evidence="5" key="2">
    <citation type="submission" date="2025-08" db="UniProtKB">
        <authorList>
            <consortium name="Ensembl"/>
        </authorList>
    </citation>
    <scope>IDENTIFICATION</scope>
</reference>
<dbReference type="InterPro" id="IPR001304">
    <property type="entry name" value="C-type_lectin-like"/>
</dbReference>
<evidence type="ECO:0000313" key="6">
    <source>
        <dbReference type="Proteomes" id="UP000001646"/>
    </source>
</evidence>
<dbReference type="Gene3D" id="3.10.100.10">
    <property type="entry name" value="Mannose-Binding Protein A, subunit A"/>
    <property type="match status" value="1"/>
</dbReference>
<dbReference type="AlphaFoldDB" id="A0A803TGW5"/>
<feature type="domain" description="C-type lectin" evidence="4">
    <location>
        <begin position="41"/>
        <end position="154"/>
    </location>
</feature>
<dbReference type="Proteomes" id="UP000001646">
    <property type="component" value="Unplaced"/>
</dbReference>
<dbReference type="Pfam" id="PF00059">
    <property type="entry name" value="Lectin_C"/>
    <property type="match status" value="1"/>
</dbReference>
<dbReference type="InterPro" id="IPR016186">
    <property type="entry name" value="C-type_lectin-like/link_sf"/>
</dbReference>
<dbReference type="PANTHER" id="PTHR22803">
    <property type="entry name" value="MANNOSE, PHOSPHOLIPASE, LECTIN RECEPTOR RELATED"/>
    <property type="match status" value="1"/>
</dbReference>
<dbReference type="SMART" id="SM00034">
    <property type="entry name" value="CLECT"/>
    <property type="match status" value="1"/>
</dbReference>
<proteinExistence type="predicted"/>
<sequence>MRWSPGLIPPLVLLFCPPDLPSPSLPIFAEVESCDRGWLSYRGFCYGFFQERKTWAEAEVDCISMGGHLASIHSSEESDRVAKYIASYSQSNKNVWIGMHVPTGVSGPLSLWVAMASHSLYIYHLYMRGRITGGDLYFKIPASVSVVRDFCVVVPFLR</sequence>
<name>A0A803TGW5_ANOCA</name>
<reference evidence="5" key="3">
    <citation type="submission" date="2025-09" db="UniProtKB">
        <authorList>
            <consortium name="Ensembl"/>
        </authorList>
    </citation>
    <scope>IDENTIFICATION</scope>
</reference>
<dbReference type="Ensembl" id="ENSACAT00000039076.1">
    <property type="protein sequence ID" value="ENSACAP00000034455.1"/>
    <property type="gene ID" value="ENSACAG00000034766.1"/>
</dbReference>
<comment type="subcellular location">
    <subcellularLocation>
        <location evidence="1">Secreted</location>
    </subcellularLocation>
</comment>
<keyword evidence="2" id="KW-0964">Secreted</keyword>
<protein>
    <recommendedName>
        <fullName evidence="4">C-type lectin domain-containing protein</fullName>
    </recommendedName>
</protein>
<reference evidence="5" key="1">
    <citation type="submission" date="2009-12" db="EMBL/GenBank/DDBJ databases">
        <title>The Genome Sequence of Anolis carolinensis (Green Anole Lizard).</title>
        <authorList>
            <consortium name="The Genome Sequencing Platform"/>
            <person name="Di Palma F."/>
            <person name="Alfoldi J."/>
            <person name="Heiman D."/>
            <person name="Young S."/>
            <person name="Grabherr M."/>
            <person name="Johnson J."/>
            <person name="Lander E.S."/>
            <person name="Lindblad-Toh K."/>
        </authorList>
    </citation>
    <scope>NUCLEOTIDE SEQUENCE [LARGE SCALE GENOMIC DNA]</scope>
    <source>
        <strain evidence="5">JBL SC #1</strain>
    </source>
</reference>
<evidence type="ECO:0000313" key="5">
    <source>
        <dbReference type="Ensembl" id="ENSACAP00000034455.1"/>
    </source>
</evidence>
<dbReference type="GeneTree" id="ENSGT01030000234937"/>
<dbReference type="InterPro" id="IPR016187">
    <property type="entry name" value="CTDL_fold"/>
</dbReference>
<dbReference type="PROSITE" id="PS50041">
    <property type="entry name" value="C_TYPE_LECTIN_2"/>
    <property type="match status" value="1"/>
</dbReference>
<evidence type="ECO:0000259" key="4">
    <source>
        <dbReference type="PROSITE" id="PS50041"/>
    </source>
</evidence>
<accession>A0A803TGW5</accession>